<dbReference type="Pfam" id="PF00646">
    <property type="entry name" value="F-box"/>
    <property type="match status" value="2"/>
</dbReference>
<proteinExistence type="predicted"/>
<dbReference type="SMART" id="SM00256">
    <property type="entry name" value="FBOX"/>
    <property type="match status" value="2"/>
</dbReference>
<protein>
    <recommendedName>
        <fullName evidence="1">F-box domain-containing protein</fullName>
    </recommendedName>
</protein>
<name>A0A2G5UQT6_9PELO</name>
<feature type="domain" description="F-box" evidence="1">
    <location>
        <begin position="1"/>
        <end position="48"/>
    </location>
</feature>
<dbReference type="AlphaFoldDB" id="A0A2G5UQT6"/>
<dbReference type="PANTHER" id="PTHR21503:SF8">
    <property type="entry name" value="F-BOX ASSOCIATED DOMAIN-CONTAINING PROTEIN-RELATED"/>
    <property type="match status" value="1"/>
</dbReference>
<evidence type="ECO:0000313" key="3">
    <source>
        <dbReference type="Proteomes" id="UP000230233"/>
    </source>
</evidence>
<gene>
    <name evidence="2" type="primary">Cnig_chr_III.g9165</name>
    <name evidence="2" type="ORF">B9Z55_009165</name>
</gene>
<keyword evidence="3" id="KW-1185">Reference proteome</keyword>
<evidence type="ECO:0000313" key="2">
    <source>
        <dbReference type="EMBL" id="PIC41912.1"/>
    </source>
</evidence>
<comment type="caution">
    <text evidence="2">The sequence shown here is derived from an EMBL/GenBank/DDBJ whole genome shotgun (WGS) entry which is preliminary data.</text>
</comment>
<reference evidence="3" key="1">
    <citation type="submission" date="2017-10" db="EMBL/GenBank/DDBJ databases">
        <title>Rapid genome shrinkage in a self-fertile nematode reveals novel sperm competition proteins.</title>
        <authorList>
            <person name="Yin D."/>
            <person name="Schwarz E.M."/>
            <person name="Thomas C.G."/>
            <person name="Felde R.L."/>
            <person name="Korf I.F."/>
            <person name="Cutter A.D."/>
            <person name="Schartner C.M."/>
            <person name="Ralston E.J."/>
            <person name="Meyer B.J."/>
            <person name="Haag E.S."/>
        </authorList>
    </citation>
    <scope>NUCLEOTIDE SEQUENCE [LARGE SCALE GENOMIC DNA]</scope>
    <source>
        <strain evidence="3">JU1422</strain>
    </source>
</reference>
<dbReference type="PANTHER" id="PTHR21503">
    <property type="entry name" value="F-BOX-CONTAINING HYPOTHETICAL PROTEIN C.ELEGANS"/>
    <property type="match status" value="1"/>
</dbReference>
<dbReference type="Proteomes" id="UP000230233">
    <property type="component" value="Chromosome III"/>
</dbReference>
<organism evidence="2 3">
    <name type="scientific">Caenorhabditis nigoni</name>
    <dbReference type="NCBI Taxonomy" id="1611254"/>
    <lineage>
        <taxon>Eukaryota</taxon>
        <taxon>Metazoa</taxon>
        <taxon>Ecdysozoa</taxon>
        <taxon>Nematoda</taxon>
        <taxon>Chromadorea</taxon>
        <taxon>Rhabditida</taxon>
        <taxon>Rhabditina</taxon>
        <taxon>Rhabditomorpha</taxon>
        <taxon>Rhabditoidea</taxon>
        <taxon>Rhabditidae</taxon>
        <taxon>Peloderinae</taxon>
        <taxon>Caenorhabditis</taxon>
    </lineage>
</organism>
<sequence>MKLSKFPYVVQKEIFDNMKTTNLFWLSFASKNMKTLIKSSQTKRFKSISRVTYNNWVNKWYVCILFKTKNMRTMEDCMGMDTIMAMSEHLDGTKHIFQLNVSGKKIGFRVSDEYPLPKASFYPSVPEAFFHPNLKESAFKAIHNYISDFFGDTVVYLWTANSYKHFIPQLPNLSLWVTMWPDRSEVTENIETFFASYPDIKYLSIRWDKLQSISPESQFYEAESIRITRPSLPAVHTFSRNFKGRQATLSYCECGFVELIEFMGRWRSGKALQKLEYLKITLTSGARHVREALRANWVKHIAATEKPPTHSVPDLTMKLSKFPYLVQNEIFDHMRHSDLFWLSFVSKNMKKLIKLSQITRFKCISHIVYDEPMLDKRLVYIPCKNIPENIMRIAEETKNAFEKKSKIANFQLNVSGKIIDFRVTKQYNLPEAFFHPNDRESAIESIHNYFLDLFGDSVECQWIANYPDDFIPHLHNLSLCISVGRSCISIKEMEALETFFASSPVLKHVRLETYARELFSPESKFYKADSIDLIQHYNAVPTFLHHFQGRQAVFSCSKCDISDLIEFMNRWRSGEAFQKLEYLKITITSNGIPLNEVLTAYGVKHLDATKTPPRHALPKVLKPLFFRITDPIISHTYIVRDTDNRVASVSIREDTLRFGVWKETEEEFLRMVE</sequence>
<evidence type="ECO:0000259" key="1">
    <source>
        <dbReference type="PROSITE" id="PS50181"/>
    </source>
</evidence>
<dbReference type="PROSITE" id="PS50181">
    <property type="entry name" value="FBOX"/>
    <property type="match status" value="2"/>
</dbReference>
<dbReference type="EMBL" id="PDUG01000003">
    <property type="protein sequence ID" value="PIC41912.1"/>
    <property type="molecule type" value="Genomic_DNA"/>
</dbReference>
<dbReference type="InterPro" id="IPR036047">
    <property type="entry name" value="F-box-like_dom_sf"/>
</dbReference>
<dbReference type="InterPro" id="IPR001810">
    <property type="entry name" value="F-box_dom"/>
</dbReference>
<dbReference type="SUPFAM" id="SSF81383">
    <property type="entry name" value="F-box domain"/>
    <property type="match status" value="1"/>
</dbReference>
<feature type="domain" description="F-box" evidence="1">
    <location>
        <begin position="316"/>
        <end position="364"/>
    </location>
</feature>
<accession>A0A2G5UQT6</accession>